<gene>
    <name evidence="3" type="ORF">CYCCA115_LOCUS3713</name>
</gene>
<sequence>MISTIDSALRDTGLWPLPMPIGIAVLCYLVPPMQWINRGFTHWFHLASFLYALTQSEFIRKGLALMGISICIGWYAAITMDLLKYGNFFKILYWNMPSSLTNVMVQDGIVHYDTWESIGTMALSHVLDTLGHPLLTYYFWCKHTEKGGTFKSLLSWDIVVATWLFSRTWSLSHSKYNFGEFHMYYIGYDVYKITEGTLDLWYPAYITESTLYFCITCWKLSNLLAGGTISSSSSLSSKEDSTPAGKLSKDESTYDRQPSLRYSESSMSSTTR</sequence>
<feature type="transmembrane region" description="Helical" evidence="2">
    <location>
        <begin position="63"/>
        <end position="83"/>
    </location>
</feature>
<keyword evidence="2" id="KW-0812">Transmembrane</keyword>
<accession>A0AAD2CGS6</accession>
<keyword evidence="2" id="KW-0472">Membrane</keyword>
<feature type="transmembrane region" description="Helical" evidence="2">
    <location>
        <begin position="12"/>
        <end position="31"/>
    </location>
</feature>
<proteinExistence type="predicted"/>
<name>A0AAD2CGS6_9STRA</name>
<dbReference type="AlphaFoldDB" id="A0AAD2CGS6"/>
<evidence type="ECO:0000256" key="1">
    <source>
        <dbReference type="SAM" id="MobiDB-lite"/>
    </source>
</evidence>
<dbReference type="EMBL" id="CAKOGP040000335">
    <property type="protein sequence ID" value="CAJ1934352.1"/>
    <property type="molecule type" value="Genomic_DNA"/>
</dbReference>
<reference evidence="3" key="1">
    <citation type="submission" date="2023-08" db="EMBL/GenBank/DDBJ databases">
        <authorList>
            <person name="Audoor S."/>
            <person name="Bilcke G."/>
        </authorList>
    </citation>
    <scope>NUCLEOTIDE SEQUENCE</scope>
</reference>
<dbReference type="Proteomes" id="UP001295423">
    <property type="component" value="Unassembled WGS sequence"/>
</dbReference>
<evidence type="ECO:0000313" key="3">
    <source>
        <dbReference type="EMBL" id="CAJ1934352.1"/>
    </source>
</evidence>
<keyword evidence="4" id="KW-1185">Reference proteome</keyword>
<feature type="compositionally biased region" description="Polar residues" evidence="1">
    <location>
        <begin position="260"/>
        <end position="272"/>
    </location>
</feature>
<feature type="region of interest" description="Disordered" evidence="1">
    <location>
        <begin position="229"/>
        <end position="272"/>
    </location>
</feature>
<comment type="caution">
    <text evidence="3">The sequence shown here is derived from an EMBL/GenBank/DDBJ whole genome shotgun (WGS) entry which is preliminary data.</text>
</comment>
<protein>
    <submittedName>
        <fullName evidence="3">Uncharacterized protein</fullName>
    </submittedName>
</protein>
<feature type="compositionally biased region" description="Basic and acidic residues" evidence="1">
    <location>
        <begin position="237"/>
        <end position="254"/>
    </location>
</feature>
<evidence type="ECO:0000256" key="2">
    <source>
        <dbReference type="SAM" id="Phobius"/>
    </source>
</evidence>
<keyword evidence="2" id="KW-1133">Transmembrane helix</keyword>
<organism evidence="3 4">
    <name type="scientific">Cylindrotheca closterium</name>
    <dbReference type="NCBI Taxonomy" id="2856"/>
    <lineage>
        <taxon>Eukaryota</taxon>
        <taxon>Sar</taxon>
        <taxon>Stramenopiles</taxon>
        <taxon>Ochrophyta</taxon>
        <taxon>Bacillariophyta</taxon>
        <taxon>Bacillariophyceae</taxon>
        <taxon>Bacillariophycidae</taxon>
        <taxon>Bacillariales</taxon>
        <taxon>Bacillariaceae</taxon>
        <taxon>Cylindrotheca</taxon>
    </lineage>
</organism>
<evidence type="ECO:0000313" key="4">
    <source>
        <dbReference type="Proteomes" id="UP001295423"/>
    </source>
</evidence>